<organism evidence="1">
    <name type="scientific">Solanum lycopersicum</name>
    <name type="common">Tomato</name>
    <name type="synonym">Lycopersicon esculentum</name>
    <dbReference type="NCBI Taxonomy" id="4081"/>
    <lineage>
        <taxon>Eukaryota</taxon>
        <taxon>Viridiplantae</taxon>
        <taxon>Streptophyta</taxon>
        <taxon>Embryophyta</taxon>
        <taxon>Tracheophyta</taxon>
        <taxon>Spermatophyta</taxon>
        <taxon>Magnoliopsida</taxon>
        <taxon>eudicotyledons</taxon>
        <taxon>Gunneridae</taxon>
        <taxon>Pentapetalae</taxon>
        <taxon>asterids</taxon>
        <taxon>lamiids</taxon>
        <taxon>Solanales</taxon>
        <taxon>Solanaceae</taxon>
        <taxon>Solanoideae</taxon>
        <taxon>Solaneae</taxon>
        <taxon>Solanum</taxon>
        <taxon>Solanum subgen. Lycopersicon</taxon>
    </lineage>
</organism>
<dbReference type="Gramene" id="Solyc01g086897.1.1">
    <property type="protein sequence ID" value="Solyc01g086897.1.1"/>
    <property type="gene ID" value="Solyc01g086897.1"/>
</dbReference>
<reference evidence="1" key="2">
    <citation type="submission" date="2019-01" db="UniProtKB">
        <authorList>
            <consortium name="EnsemblPlants"/>
        </authorList>
    </citation>
    <scope>IDENTIFICATION</scope>
    <source>
        <strain evidence="1">cv. Heinz 1706</strain>
    </source>
</reference>
<protein>
    <submittedName>
        <fullName evidence="1">Uncharacterized protein</fullName>
    </submittedName>
</protein>
<evidence type="ECO:0000313" key="1">
    <source>
        <dbReference type="EnsemblPlants" id="Solyc01g086897.1.1"/>
    </source>
</evidence>
<dbReference type="AlphaFoldDB" id="A0A3Q7F2I2"/>
<accession>A0A3Q7F2I2</accession>
<dbReference type="EnsemblPlants" id="Solyc01g086897.1.1">
    <property type="protein sequence ID" value="Solyc01g086897.1.1"/>
    <property type="gene ID" value="Solyc01g086897.1"/>
</dbReference>
<name>A0A3Q7F2I2_SOLLC</name>
<reference evidence="1" key="1">
    <citation type="journal article" date="2012" name="Nature">
        <title>The tomato genome sequence provides insights into fleshy fruit evolution.</title>
        <authorList>
            <consortium name="Tomato Genome Consortium"/>
        </authorList>
    </citation>
    <scope>NUCLEOTIDE SEQUENCE [LARGE SCALE GENOMIC DNA]</scope>
    <source>
        <strain evidence="1">cv. Heinz 1706</strain>
    </source>
</reference>
<proteinExistence type="predicted"/>
<keyword evidence="2" id="KW-1185">Reference proteome</keyword>
<dbReference type="InParanoid" id="A0A3Q7F2I2"/>
<dbReference type="Proteomes" id="UP000004994">
    <property type="component" value="Chromosome 1"/>
</dbReference>
<evidence type="ECO:0000313" key="2">
    <source>
        <dbReference type="Proteomes" id="UP000004994"/>
    </source>
</evidence>
<sequence>MPKEKGGLGFRSLLNVSKAIFDVDEVNQLMIERHWNEDFMLQLLSEDVYKYIQNVTGVVEDTEEQDSLAWMCTNSEKFTIRK</sequence>